<dbReference type="AlphaFoldDB" id="A0A183C6A8"/>
<reference evidence="3" key="3">
    <citation type="submission" date="2016-06" db="UniProtKB">
        <authorList>
            <consortium name="WormBaseParasite"/>
        </authorList>
    </citation>
    <scope>IDENTIFICATION</scope>
</reference>
<evidence type="ECO:0000256" key="1">
    <source>
        <dbReference type="SAM" id="MobiDB-lite"/>
    </source>
</evidence>
<reference evidence="2" key="2">
    <citation type="submission" date="2014-05" db="EMBL/GenBank/DDBJ databases">
        <title>The genome and life-stage specific transcriptomes of Globodera pallida elucidate key aspects of plant parasitism by a cyst nematode.</title>
        <authorList>
            <person name="Cotton J.A."/>
            <person name="Lilley C.J."/>
            <person name="Jones L.M."/>
            <person name="Kikuchi T."/>
            <person name="Reid A.J."/>
            <person name="Thorpe P."/>
            <person name="Tsai I.J."/>
            <person name="Beasley H."/>
            <person name="Blok V."/>
            <person name="Cock P.J.A."/>
            <person name="Van den Akker S.E."/>
            <person name="Holroyd N."/>
            <person name="Hunt M."/>
            <person name="Mantelin S."/>
            <person name="Naghra H."/>
            <person name="Pain A."/>
            <person name="Palomares-Rius J.E."/>
            <person name="Zarowiecki M."/>
            <person name="Berriman M."/>
            <person name="Jones J.T."/>
            <person name="Urwin P.E."/>
        </authorList>
    </citation>
    <scope>NUCLEOTIDE SEQUENCE [LARGE SCALE GENOMIC DNA]</scope>
    <source>
        <strain evidence="2">Lindley</strain>
    </source>
</reference>
<evidence type="ECO:0000313" key="2">
    <source>
        <dbReference type="Proteomes" id="UP000050741"/>
    </source>
</evidence>
<evidence type="ECO:0000313" key="3">
    <source>
        <dbReference type="WBParaSite" id="GPLIN_000840300"/>
    </source>
</evidence>
<proteinExistence type="predicted"/>
<dbReference type="Proteomes" id="UP000050741">
    <property type="component" value="Unassembled WGS sequence"/>
</dbReference>
<name>A0A183C6A8_GLOPA</name>
<dbReference type="WBParaSite" id="GPLIN_000840300">
    <property type="protein sequence ID" value="GPLIN_000840300"/>
    <property type="gene ID" value="GPLIN_000840300"/>
</dbReference>
<sequence>MRKKIGIKLVRPSGSSASALTGPPRSSYPSVPPGPHKKAFSICIVSHAQNAMGGSVSAIRSSFPGGWSFVILRKNKRSEVQWLW</sequence>
<organism evidence="2 3">
    <name type="scientific">Globodera pallida</name>
    <name type="common">Potato cyst nematode worm</name>
    <name type="synonym">Heterodera pallida</name>
    <dbReference type="NCBI Taxonomy" id="36090"/>
    <lineage>
        <taxon>Eukaryota</taxon>
        <taxon>Metazoa</taxon>
        <taxon>Ecdysozoa</taxon>
        <taxon>Nematoda</taxon>
        <taxon>Chromadorea</taxon>
        <taxon>Rhabditida</taxon>
        <taxon>Tylenchina</taxon>
        <taxon>Tylenchomorpha</taxon>
        <taxon>Tylenchoidea</taxon>
        <taxon>Heteroderidae</taxon>
        <taxon>Heteroderinae</taxon>
        <taxon>Globodera</taxon>
    </lineage>
</organism>
<protein>
    <submittedName>
        <fullName evidence="3">Uncharacterized protein</fullName>
    </submittedName>
</protein>
<keyword evidence="2" id="KW-1185">Reference proteome</keyword>
<feature type="region of interest" description="Disordered" evidence="1">
    <location>
        <begin position="12"/>
        <end position="34"/>
    </location>
</feature>
<accession>A0A183C6A8</accession>
<reference evidence="2" key="1">
    <citation type="submission" date="2013-12" db="EMBL/GenBank/DDBJ databases">
        <authorList>
            <person name="Aslett M."/>
        </authorList>
    </citation>
    <scope>NUCLEOTIDE SEQUENCE [LARGE SCALE GENOMIC DNA]</scope>
    <source>
        <strain evidence="2">Lindley</strain>
    </source>
</reference>